<proteinExistence type="predicted"/>
<feature type="non-terminal residue" evidence="1">
    <location>
        <position position="57"/>
    </location>
</feature>
<name>A0A9P7JTZ3_9AGAM</name>
<dbReference type="RefSeq" id="XP_041292378.1">
    <property type="nucleotide sequence ID" value="XM_041431399.1"/>
</dbReference>
<reference evidence="1" key="1">
    <citation type="journal article" date="2020" name="New Phytol.">
        <title>Comparative genomics reveals dynamic genome evolution in host specialist ectomycorrhizal fungi.</title>
        <authorList>
            <person name="Lofgren L.A."/>
            <person name="Nguyen N.H."/>
            <person name="Vilgalys R."/>
            <person name="Ruytinx J."/>
            <person name="Liao H.L."/>
            <person name="Branco S."/>
            <person name="Kuo A."/>
            <person name="LaButti K."/>
            <person name="Lipzen A."/>
            <person name="Andreopoulos W."/>
            <person name="Pangilinan J."/>
            <person name="Riley R."/>
            <person name="Hundley H."/>
            <person name="Na H."/>
            <person name="Barry K."/>
            <person name="Grigoriev I.V."/>
            <person name="Stajich J.E."/>
            <person name="Kennedy P.G."/>
        </authorList>
    </citation>
    <scope>NUCLEOTIDE SEQUENCE</scope>
    <source>
        <strain evidence="1">FC423</strain>
    </source>
</reference>
<keyword evidence="2" id="KW-1185">Reference proteome</keyword>
<dbReference type="EMBL" id="JABBWM010000030">
    <property type="protein sequence ID" value="KAG2107647.1"/>
    <property type="molecule type" value="Genomic_DNA"/>
</dbReference>
<organism evidence="1 2">
    <name type="scientific">Suillus discolor</name>
    <dbReference type="NCBI Taxonomy" id="1912936"/>
    <lineage>
        <taxon>Eukaryota</taxon>
        <taxon>Fungi</taxon>
        <taxon>Dikarya</taxon>
        <taxon>Basidiomycota</taxon>
        <taxon>Agaricomycotina</taxon>
        <taxon>Agaricomycetes</taxon>
        <taxon>Agaricomycetidae</taxon>
        <taxon>Boletales</taxon>
        <taxon>Suillineae</taxon>
        <taxon>Suillaceae</taxon>
        <taxon>Suillus</taxon>
    </lineage>
</organism>
<dbReference type="GeneID" id="64693658"/>
<comment type="caution">
    <text evidence="1">The sequence shown here is derived from an EMBL/GenBank/DDBJ whole genome shotgun (WGS) entry which is preliminary data.</text>
</comment>
<evidence type="ECO:0000313" key="1">
    <source>
        <dbReference type="EMBL" id="KAG2107647.1"/>
    </source>
</evidence>
<accession>A0A9P7JTZ3</accession>
<protein>
    <submittedName>
        <fullName evidence="1">Uncharacterized protein</fullName>
    </submittedName>
</protein>
<sequence>HDESMFYVNDQRKSKWVHKNISATPYTKGEEEASLMVTDFMSADHGWLQSPDGKEPA</sequence>
<dbReference type="OrthoDB" id="2676085at2759"/>
<dbReference type="AlphaFoldDB" id="A0A9P7JTZ3"/>
<dbReference type="Proteomes" id="UP000823399">
    <property type="component" value="Unassembled WGS sequence"/>
</dbReference>
<evidence type="ECO:0000313" key="2">
    <source>
        <dbReference type="Proteomes" id="UP000823399"/>
    </source>
</evidence>
<gene>
    <name evidence="1" type="ORF">F5147DRAFT_577508</name>
</gene>